<feature type="signal peptide" evidence="2">
    <location>
        <begin position="1"/>
        <end position="21"/>
    </location>
</feature>
<reference evidence="3" key="3">
    <citation type="submission" date="2023-11" db="EMBL/GenBank/DDBJ databases">
        <authorList>
            <person name="Beijen E."/>
            <person name="Ohm R.A."/>
        </authorList>
    </citation>
    <scope>NUCLEOTIDE SEQUENCE</scope>
    <source>
        <strain evidence="3">CBS 150709</strain>
    </source>
</reference>
<feature type="compositionally biased region" description="Basic residues" evidence="1">
    <location>
        <begin position="191"/>
        <end position="201"/>
    </location>
</feature>
<feature type="compositionally biased region" description="Low complexity" evidence="1">
    <location>
        <begin position="93"/>
        <end position="138"/>
    </location>
</feature>
<feature type="compositionally biased region" description="Low complexity" evidence="1">
    <location>
        <begin position="61"/>
        <end position="72"/>
    </location>
</feature>
<feature type="chain" id="PRO_5015763348" evidence="2">
    <location>
        <begin position="22"/>
        <end position="711"/>
    </location>
</feature>
<organism evidence="4 5">
    <name type="scientific">Purpureocillium lilacinum</name>
    <name type="common">Paecilomyces lilacinus</name>
    <dbReference type="NCBI Taxonomy" id="33203"/>
    <lineage>
        <taxon>Eukaryota</taxon>
        <taxon>Fungi</taxon>
        <taxon>Dikarya</taxon>
        <taxon>Ascomycota</taxon>
        <taxon>Pezizomycotina</taxon>
        <taxon>Sordariomycetes</taxon>
        <taxon>Hypocreomycetidae</taxon>
        <taxon>Hypocreales</taxon>
        <taxon>Ophiocordycipitaceae</taxon>
        <taxon>Purpureocillium</taxon>
    </lineage>
</organism>
<dbReference type="AlphaFoldDB" id="A0A2U3E7N5"/>
<dbReference type="Proteomes" id="UP000245956">
    <property type="component" value="Unassembled WGS sequence"/>
</dbReference>
<dbReference type="EMBL" id="LCWV01000009">
    <property type="protein sequence ID" value="PWI70538.1"/>
    <property type="molecule type" value="Genomic_DNA"/>
</dbReference>
<evidence type="ECO:0000313" key="4">
    <source>
        <dbReference type="EMBL" id="PWI70538.1"/>
    </source>
</evidence>
<reference evidence="3 6" key="4">
    <citation type="journal article" date="2024" name="Microbiol. Resour. Announc.">
        <title>Genome annotations for the ascomycete fungi Trichoderma harzianum, Trichoderma aggressivum, and Purpureocillium lilacinum.</title>
        <authorList>
            <person name="Beijen E.P.W."/>
            <person name="Ohm R.A."/>
        </authorList>
    </citation>
    <scope>NUCLEOTIDE SEQUENCE [LARGE SCALE GENOMIC DNA]</scope>
    <source>
        <strain evidence="3 6">CBS 150709</strain>
    </source>
</reference>
<comment type="caution">
    <text evidence="4">The sequence shown here is derived from an EMBL/GenBank/DDBJ whole genome shotgun (WGS) entry which is preliminary data.</text>
</comment>
<dbReference type="Proteomes" id="UP001287286">
    <property type="component" value="Unassembled WGS sequence"/>
</dbReference>
<feature type="region of interest" description="Disordered" evidence="1">
    <location>
        <begin position="56"/>
        <end position="206"/>
    </location>
</feature>
<dbReference type="EMBL" id="JAWRVI010000019">
    <property type="protein sequence ID" value="KAK4089550.1"/>
    <property type="molecule type" value="Genomic_DNA"/>
</dbReference>
<evidence type="ECO:0000313" key="3">
    <source>
        <dbReference type="EMBL" id="KAK4089550.1"/>
    </source>
</evidence>
<keyword evidence="6" id="KW-1185">Reference proteome</keyword>
<sequence>MRVDPCLLLCAAALLADSASAAEANPRPRGAFGPRVAPVVCREPVAIAPVGLNRRDQRFYPSSNSSTSAAAPTLPPPALTSLTSTELQDASRQRSSSSCTSSSSSDVDAEPAPSSPQSRSTWPPTTLPTSSLTSHQPSNASVSGSPSGPATPVSPSSPSFTDHASRNSTHAMTPPSTQPSNGTVTITTSRSRNHTTTRHPHGPVVSVTIDCPATINPSDCTGRGYLTVNYTRSDPTSTEKCTPVTDSHRPLTEFSVVYTSTITFYGNRTDYTPPYEPIRTPKYCAPTIVPAIPPGFTVSPKILTSDIAKESSRGGELVHPSTLLPFITFITTDKNPSVVYPSDPVPNYSPTWGQVGDGGPGDGSHKTVGRGGNGGGDPHKTPDADSITAAPRPTFKVTARGTQVVINDKTFAGLNPGQTSLVTVDGGTFTIYPSAVIGEGATIQKPPPPGTGVQVATPTAAVVGGLPVTLSGSHAIVGGATMTIPETASTTVIDGHSVSIGPGSLVVGGQSLSFKHVAPSRETDVVVSGGELLTAIGRSVVVIHSTTFTYGPGIPETSQVIQDDTISIGPSGVIVHGTLIGGQAAGPTATSYEIVGGATITRIAPSIAVINGKTFTVGPGTEWTTTVIAGQTWTVGPTGLVGSSMTFKYPFGTAVTTTISPTGTWLNDFPIETAGQNRGGDDDDSSGTSLRPNLLVGWTAFCIAIGVWVLA</sequence>
<evidence type="ECO:0000313" key="5">
    <source>
        <dbReference type="Proteomes" id="UP000245956"/>
    </source>
</evidence>
<evidence type="ECO:0000256" key="2">
    <source>
        <dbReference type="SAM" id="SignalP"/>
    </source>
</evidence>
<keyword evidence="2" id="KW-0732">Signal</keyword>
<reference evidence="4" key="1">
    <citation type="submission" date="2015-05" db="EMBL/GenBank/DDBJ databases">
        <authorList>
            <person name="Wang D.B."/>
            <person name="Wang M."/>
        </authorList>
    </citation>
    <scope>NUCLEOTIDE SEQUENCE</scope>
    <source>
        <strain evidence="4">36-1</strain>
    </source>
</reference>
<gene>
    <name evidence="4" type="ORF">PCL_12937</name>
    <name evidence="3" type="ORF">Purlil1_6119</name>
</gene>
<proteinExistence type="predicted"/>
<protein>
    <submittedName>
        <fullName evidence="4">Uncharacterized protein</fullName>
    </submittedName>
</protein>
<evidence type="ECO:0000256" key="1">
    <source>
        <dbReference type="SAM" id="MobiDB-lite"/>
    </source>
</evidence>
<evidence type="ECO:0000313" key="6">
    <source>
        <dbReference type="Proteomes" id="UP001287286"/>
    </source>
</evidence>
<accession>A0A2U3E7N5</accession>
<feature type="region of interest" description="Disordered" evidence="1">
    <location>
        <begin position="352"/>
        <end position="389"/>
    </location>
</feature>
<feature type="compositionally biased region" description="Polar residues" evidence="1">
    <location>
        <begin position="139"/>
        <end position="184"/>
    </location>
</feature>
<name>A0A2U3E7N5_PURLI</name>
<reference evidence="4 5" key="2">
    <citation type="journal article" date="2016" name="Front. Microbiol.">
        <title>Genome and transcriptome sequences reveal the specific parasitism of the nematophagous Purpureocillium lilacinum 36-1.</title>
        <authorList>
            <person name="Xie J."/>
            <person name="Li S."/>
            <person name="Mo C."/>
            <person name="Xiao X."/>
            <person name="Peng D."/>
            <person name="Wang G."/>
            <person name="Xiao Y."/>
        </authorList>
    </citation>
    <scope>NUCLEOTIDE SEQUENCE [LARGE SCALE GENOMIC DNA]</scope>
    <source>
        <strain evidence="4 5">36-1</strain>
    </source>
</reference>